<dbReference type="AlphaFoldDB" id="A0A9D5Q4Y4"/>
<accession>A0A9D5Q4Y4</accession>
<reference evidence="1" key="1">
    <citation type="submission" date="2019-11" db="EMBL/GenBank/DDBJ databases">
        <title>Microbial mats filling the niche in hypersaline microbial mats.</title>
        <authorList>
            <person name="Wong H.L."/>
            <person name="Macleod F.I."/>
            <person name="White R.A. III"/>
            <person name="Burns B.P."/>
        </authorList>
    </citation>
    <scope>NUCLEOTIDE SEQUENCE</scope>
    <source>
        <strain evidence="1">Rbin_158</strain>
    </source>
</reference>
<organism evidence="1 2">
    <name type="scientific">candidate division KSB3 bacterium</name>
    <dbReference type="NCBI Taxonomy" id="2044937"/>
    <lineage>
        <taxon>Bacteria</taxon>
        <taxon>candidate division KSB3</taxon>
    </lineage>
</organism>
<sequence length="215" mass="24747">MQGHSVRGRVFVYAVCLWSLLLLGIFSPEPLHAQEAPIVSVKFVLVPETKACKPDGYSIGVQSTCETLRRPDIDSWINESEYIHMTQSLSSEKVSLNEKMFGFLRDYQWGSKEDPKKRWTIVMLFEWKHPQSGSIELQRNVPPEVENAEKIRNYTWSGELNKEYGWINHQGAAAFIPSHNIRWTLRLEGTTQWTFKITGPAQEGEIIDESTTHRP</sequence>
<evidence type="ECO:0000313" key="2">
    <source>
        <dbReference type="Proteomes" id="UP000649604"/>
    </source>
</evidence>
<dbReference type="Proteomes" id="UP000649604">
    <property type="component" value="Unassembled WGS sequence"/>
</dbReference>
<protein>
    <submittedName>
        <fullName evidence="1">Uncharacterized protein</fullName>
    </submittedName>
</protein>
<dbReference type="EMBL" id="WJJP01000067">
    <property type="protein sequence ID" value="MBD3323386.1"/>
    <property type="molecule type" value="Genomic_DNA"/>
</dbReference>
<comment type="caution">
    <text evidence="1">The sequence shown here is derived from an EMBL/GenBank/DDBJ whole genome shotgun (WGS) entry which is preliminary data.</text>
</comment>
<evidence type="ECO:0000313" key="1">
    <source>
        <dbReference type="EMBL" id="MBD3323386.1"/>
    </source>
</evidence>
<name>A0A9D5Q4Y4_9BACT</name>
<gene>
    <name evidence="1" type="ORF">GF339_02310</name>
</gene>
<proteinExistence type="predicted"/>